<keyword evidence="6 11" id="KW-0547">Nucleotide-binding</keyword>
<dbReference type="PANTHER" id="PTHR27007">
    <property type="match status" value="1"/>
</dbReference>
<dbReference type="InterPro" id="IPR001220">
    <property type="entry name" value="Legume_lectin_dom"/>
</dbReference>
<keyword evidence="9 12" id="KW-0472">Membrane</keyword>
<gene>
    <name evidence="14" type="ORF">A2U01_0016924</name>
</gene>
<evidence type="ECO:0000256" key="4">
    <source>
        <dbReference type="ARBA" id="ARBA00022729"/>
    </source>
</evidence>
<feature type="binding site" evidence="11">
    <location>
        <position position="237"/>
    </location>
    <ligand>
        <name>ATP</name>
        <dbReference type="ChEBI" id="CHEBI:30616"/>
    </ligand>
</feature>
<dbReference type="InterPro" id="IPR000719">
    <property type="entry name" value="Prot_kinase_dom"/>
</dbReference>
<evidence type="ECO:0000256" key="8">
    <source>
        <dbReference type="ARBA" id="ARBA00022989"/>
    </source>
</evidence>
<dbReference type="SUPFAM" id="SSF49899">
    <property type="entry name" value="Concanavalin A-like lectins/glucanases"/>
    <property type="match status" value="1"/>
</dbReference>
<evidence type="ECO:0000256" key="11">
    <source>
        <dbReference type="PROSITE-ProRule" id="PRU10141"/>
    </source>
</evidence>
<evidence type="ECO:0000313" key="14">
    <source>
        <dbReference type="EMBL" id="MCH95941.1"/>
    </source>
</evidence>
<evidence type="ECO:0000256" key="5">
    <source>
        <dbReference type="ARBA" id="ARBA00022734"/>
    </source>
</evidence>
<dbReference type="Proteomes" id="UP000265520">
    <property type="component" value="Unassembled WGS sequence"/>
</dbReference>
<evidence type="ECO:0000256" key="12">
    <source>
        <dbReference type="SAM" id="Phobius"/>
    </source>
</evidence>
<dbReference type="PROSITE" id="PS50011">
    <property type="entry name" value="PROTEIN_KINASE_DOM"/>
    <property type="match status" value="1"/>
</dbReference>
<evidence type="ECO:0000256" key="6">
    <source>
        <dbReference type="ARBA" id="ARBA00022741"/>
    </source>
</evidence>
<keyword evidence="15" id="KW-1185">Reference proteome</keyword>
<keyword evidence="14" id="KW-0808">Transferase</keyword>
<evidence type="ECO:0000256" key="1">
    <source>
        <dbReference type="ARBA" id="ARBA00004479"/>
    </source>
</evidence>
<dbReference type="Gene3D" id="3.30.200.20">
    <property type="entry name" value="Phosphorylase Kinase, domain 1"/>
    <property type="match status" value="1"/>
</dbReference>
<dbReference type="GO" id="GO:0009610">
    <property type="term" value="P:response to symbiotic fungus"/>
    <property type="evidence" value="ECO:0007669"/>
    <property type="project" value="UniProtKB-ARBA"/>
</dbReference>
<dbReference type="GO" id="GO:0030246">
    <property type="term" value="F:carbohydrate binding"/>
    <property type="evidence" value="ECO:0007669"/>
    <property type="project" value="UniProtKB-KW"/>
</dbReference>
<dbReference type="GO" id="GO:0016020">
    <property type="term" value="C:membrane"/>
    <property type="evidence" value="ECO:0007669"/>
    <property type="project" value="UniProtKB-SubCell"/>
</dbReference>
<comment type="subcellular location">
    <subcellularLocation>
        <location evidence="1">Membrane</location>
        <topology evidence="1">Single-pass type I membrane protein</topology>
    </subcellularLocation>
</comment>
<name>A0A392N856_9FABA</name>
<evidence type="ECO:0000256" key="2">
    <source>
        <dbReference type="ARBA" id="ARBA00007606"/>
    </source>
</evidence>
<dbReference type="InterPro" id="IPR017441">
    <property type="entry name" value="Protein_kinase_ATP_BS"/>
</dbReference>
<dbReference type="EMBL" id="LXQA010031127">
    <property type="protein sequence ID" value="MCH95941.1"/>
    <property type="molecule type" value="Genomic_DNA"/>
</dbReference>
<feature type="non-terminal residue" evidence="14">
    <location>
        <position position="244"/>
    </location>
</feature>
<evidence type="ECO:0000256" key="9">
    <source>
        <dbReference type="ARBA" id="ARBA00023136"/>
    </source>
</evidence>
<accession>A0A392N856</accession>
<protein>
    <submittedName>
        <fullName evidence="14">L-type lectin-domain receptor kinase IX.1</fullName>
    </submittedName>
</protein>
<keyword evidence="10 14" id="KW-0675">Receptor</keyword>
<reference evidence="14 15" key="1">
    <citation type="journal article" date="2018" name="Front. Plant Sci.">
        <title>Red Clover (Trifolium pratense) and Zigzag Clover (T. medium) - A Picture of Genomic Similarities and Differences.</title>
        <authorList>
            <person name="Dluhosova J."/>
            <person name="Istvanek J."/>
            <person name="Nedelnik J."/>
            <person name="Repkova J."/>
        </authorList>
    </citation>
    <scope>NUCLEOTIDE SEQUENCE [LARGE SCALE GENOMIC DNA]</scope>
    <source>
        <strain evidence="15">cv. 10/8</strain>
        <tissue evidence="14">Leaf</tissue>
    </source>
</reference>
<dbReference type="GO" id="GO:0004672">
    <property type="term" value="F:protein kinase activity"/>
    <property type="evidence" value="ECO:0007669"/>
    <property type="project" value="InterPro"/>
</dbReference>
<keyword evidence="14" id="KW-0418">Kinase</keyword>
<evidence type="ECO:0000313" key="15">
    <source>
        <dbReference type="Proteomes" id="UP000265520"/>
    </source>
</evidence>
<organism evidence="14 15">
    <name type="scientific">Trifolium medium</name>
    <dbReference type="NCBI Taxonomy" id="97028"/>
    <lineage>
        <taxon>Eukaryota</taxon>
        <taxon>Viridiplantae</taxon>
        <taxon>Streptophyta</taxon>
        <taxon>Embryophyta</taxon>
        <taxon>Tracheophyta</taxon>
        <taxon>Spermatophyta</taxon>
        <taxon>Magnoliopsida</taxon>
        <taxon>eudicotyledons</taxon>
        <taxon>Gunneridae</taxon>
        <taxon>Pentapetalae</taxon>
        <taxon>rosids</taxon>
        <taxon>fabids</taxon>
        <taxon>Fabales</taxon>
        <taxon>Fabaceae</taxon>
        <taxon>Papilionoideae</taxon>
        <taxon>50 kb inversion clade</taxon>
        <taxon>NPAAA clade</taxon>
        <taxon>Hologalegina</taxon>
        <taxon>IRL clade</taxon>
        <taxon>Trifolieae</taxon>
        <taxon>Trifolium</taxon>
    </lineage>
</organism>
<dbReference type="InterPro" id="IPR050528">
    <property type="entry name" value="L-type_Lectin-RKs"/>
</dbReference>
<dbReference type="GO" id="GO:0005524">
    <property type="term" value="F:ATP binding"/>
    <property type="evidence" value="ECO:0007669"/>
    <property type="project" value="UniProtKB-UniRule"/>
</dbReference>
<evidence type="ECO:0000256" key="10">
    <source>
        <dbReference type="ARBA" id="ARBA00023170"/>
    </source>
</evidence>
<evidence type="ECO:0000256" key="3">
    <source>
        <dbReference type="ARBA" id="ARBA00022692"/>
    </source>
</evidence>
<keyword evidence="8 12" id="KW-1133">Transmembrane helix</keyword>
<keyword evidence="3 12" id="KW-0812">Transmembrane</keyword>
<evidence type="ECO:0000259" key="13">
    <source>
        <dbReference type="PROSITE" id="PS50011"/>
    </source>
</evidence>
<dbReference type="AlphaFoldDB" id="A0A392N856"/>
<comment type="caution">
    <text evidence="14">The sequence shown here is derived from an EMBL/GenBank/DDBJ whole genome shotgun (WGS) entry which is preliminary data.</text>
</comment>
<feature type="domain" description="Protein kinase" evidence="13">
    <location>
        <begin position="207"/>
        <end position="244"/>
    </location>
</feature>
<comment type="similarity">
    <text evidence="2">Belongs to the leguminous lectin family.</text>
</comment>
<keyword evidence="7 11" id="KW-0067">ATP-binding</keyword>
<dbReference type="InterPro" id="IPR013320">
    <property type="entry name" value="ConA-like_dom_sf"/>
</dbReference>
<evidence type="ECO:0000256" key="7">
    <source>
        <dbReference type="ARBA" id="ARBA00022840"/>
    </source>
</evidence>
<sequence length="244" mass="27248">MVSSSNQIVHVEFDSLANNEFRETTGHVGINNNSIISSITTPWNASKHSRDTADVLVSYNSTTKNLTVSWKYQLTTDPQEKTSLSYSIDLMKVMPEWVTVGFSAATSHIGELNFLLSWEFNSTLAKSGDNNTKETRLVIILTVSSGVALLMGVGALVTYALLWRKRKRSGRQKEEAMHLTLMNDDLERGAGPRRFIYKELEIATNNFSMDRKLGRGGFGAVYRGYFADLDSHVAVKKISRGSRQ</sequence>
<dbReference type="PROSITE" id="PS00107">
    <property type="entry name" value="PROTEIN_KINASE_ATP"/>
    <property type="match status" value="1"/>
</dbReference>
<keyword evidence="4" id="KW-0732">Signal</keyword>
<proteinExistence type="inferred from homology"/>
<feature type="transmembrane region" description="Helical" evidence="12">
    <location>
        <begin position="138"/>
        <end position="163"/>
    </location>
</feature>
<keyword evidence="5 14" id="KW-0430">Lectin</keyword>
<dbReference type="Pfam" id="PF00139">
    <property type="entry name" value="Lectin_legB"/>
    <property type="match status" value="1"/>
</dbReference>
<dbReference type="Gene3D" id="2.60.120.200">
    <property type="match status" value="1"/>
</dbReference>